<organism evidence="1 2">
    <name type="scientific">Nocardioides simplex</name>
    <name type="common">Arthrobacter simplex</name>
    <dbReference type="NCBI Taxonomy" id="2045"/>
    <lineage>
        <taxon>Bacteria</taxon>
        <taxon>Bacillati</taxon>
        <taxon>Actinomycetota</taxon>
        <taxon>Actinomycetes</taxon>
        <taxon>Propionibacteriales</taxon>
        <taxon>Nocardioidaceae</taxon>
        <taxon>Pimelobacter</taxon>
    </lineage>
</organism>
<dbReference type="EMBL" id="WBVM01000007">
    <property type="protein sequence ID" value="KAB2806976.1"/>
    <property type="molecule type" value="Genomic_DNA"/>
</dbReference>
<sequence length="59" mass="6640">MSVLRPVRAHRARRARRQAARAAAEARHEAMWIRFWAAMHDATKTTTDGDAVTEGDTHA</sequence>
<evidence type="ECO:0000313" key="2">
    <source>
        <dbReference type="Proteomes" id="UP000449906"/>
    </source>
</evidence>
<comment type="caution">
    <text evidence="1">The sequence shown here is derived from an EMBL/GenBank/DDBJ whole genome shotgun (WGS) entry which is preliminary data.</text>
</comment>
<reference evidence="1 2" key="1">
    <citation type="submission" date="2019-09" db="EMBL/GenBank/DDBJ databases">
        <title>Pimelobacter sp. isolated from Paulinella.</title>
        <authorList>
            <person name="Jeong S.E."/>
        </authorList>
    </citation>
    <scope>NUCLEOTIDE SEQUENCE [LARGE SCALE GENOMIC DNA]</scope>
    <source>
        <strain evidence="1 2">Pch-N</strain>
    </source>
</reference>
<dbReference type="RefSeq" id="WP_151583306.1">
    <property type="nucleotide sequence ID" value="NZ_WBVM01000007.1"/>
</dbReference>
<accession>A0A7J5DQQ3</accession>
<proteinExistence type="predicted"/>
<evidence type="ECO:0000313" key="1">
    <source>
        <dbReference type="EMBL" id="KAB2806976.1"/>
    </source>
</evidence>
<dbReference type="Proteomes" id="UP000449906">
    <property type="component" value="Unassembled WGS sequence"/>
</dbReference>
<dbReference type="AlphaFoldDB" id="A0A7J5DQQ3"/>
<name>A0A7J5DQQ3_NOCSI</name>
<protein>
    <submittedName>
        <fullName evidence="1">Uncharacterized protein</fullName>
    </submittedName>
</protein>
<gene>
    <name evidence="1" type="ORF">F9L07_28500</name>
</gene>